<organism evidence="1 2">
    <name type="scientific">Cochleicola gelatinilyticus</name>
    <dbReference type="NCBI Taxonomy" id="1763537"/>
    <lineage>
        <taxon>Bacteria</taxon>
        <taxon>Pseudomonadati</taxon>
        <taxon>Bacteroidota</taxon>
        <taxon>Flavobacteriia</taxon>
        <taxon>Flavobacteriales</taxon>
        <taxon>Flavobacteriaceae</taxon>
        <taxon>Cochleicola</taxon>
    </lineage>
</organism>
<dbReference type="OrthoDB" id="1090083at2"/>
<dbReference type="Proteomes" id="UP000077013">
    <property type="component" value="Unassembled WGS sequence"/>
</dbReference>
<dbReference type="InterPro" id="IPR010272">
    <property type="entry name" value="T6SS_TssF"/>
</dbReference>
<accession>A0A167HLV0</accession>
<dbReference type="Pfam" id="PF05947">
    <property type="entry name" value="T6SS_TssF"/>
    <property type="match status" value="1"/>
</dbReference>
<dbReference type="EMBL" id="LRXL01000037">
    <property type="protein sequence ID" value="OAB78750.1"/>
    <property type="molecule type" value="Genomic_DNA"/>
</dbReference>
<reference evidence="1 2" key="1">
    <citation type="submission" date="2016-02" db="EMBL/GenBank/DDBJ databases">
        <title>Ulvibacter sp. LPB0005, isolated from Thais luteostoma.</title>
        <authorList>
            <person name="Shin S.-K."/>
            <person name="Yi H."/>
        </authorList>
    </citation>
    <scope>NUCLEOTIDE SEQUENCE [LARGE SCALE GENOMIC DNA]</scope>
    <source>
        <strain evidence="1 2">LPB0005</strain>
    </source>
</reference>
<keyword evidence="2" id="KW-1185">Reference proteome</keyword>
<protein>
    <submittedName>
        <fullName evidence="1">Uncharacterized protein</fullName>
    </submittedName>
</protein>
<gene>
    <name evidence="1" type="ORF">ULVI_09210</name>
</gene>
<sequence>MKQESKEHIKNRMIKKAASLWGVAPNEIEMSFDPIVSLLISACASEIEKISGDISESQMRVTEKLIQLMTPETVYGPKPAHAILYTEPSTQTTKIKPEYLFYFKKKVTFKNTSVKFKNLYFSPSQEFKLVDAKVTHLATGNMISSINAQKQTEVLYRDSKKSILPDATLYLGVSSKTTDLSMEDVSVYFELRDVEDRELFYHHLRNAIWFAGETPLDTVPGFYNKNEERRLDLDAIFEDISNKTNNISKQTNNNYKKHYVTLKSKEAASIPANTSYAELDSWIQEKKIKIEDNICWIKVVFPTIINNSSLENIFCSLNTFPAINRELNEFSYQMKQYIHIVPVKTEDLFLDMKTIENTDGKKYRVRSKNNLSEEKGSFVIRNNNIGKLDHRKAREYLVNLIELLKDESASFSFFNNDFLQSNLKGLNQLISLLEKKVSETSTQVTETNYVVLKPFKKKEHLLLEYWTTNGSLANGIKSGSPLEIYKGIDIKQKSSLLITPSYGGKDELSMEERLNSYRRSILSRDRIVTKEDVKAICYEMYGDKITSVQVQKGFTKAIGLTKGMIQCIEIILQPNASNVTTTEEWGAIQANLLLYLENNSINVFPYKIKILN</sequence>
<evidence type="ECO:0000313" key="2">
    <source>
        <dbReference type="Proteomes" id="UP000077013"/>
    </source>
</evidence>
<dbReference type="AlphaFoldDB" id="A0A167HLV0"/>
<name>A0A167HLV0_9FLAO</name>
<dbReference type="STRING" id="1763537.ULVI_09210"/>
<dbReference type="RefSeq" id="WP_068592053.1">
    <property type="nucleotide sequence ID" value="NZ_LRXL01000037.1"/>
</dbReference>
<proteinExistence type="predicted"/>
<comment type="caution">
    <text evidence="1">The sequence shown here is derived from an EMBL/GenBank/DDBJ whole genome shotgun (WGS) entry which is preliminary data.</text>
</comment>
<evidence type="ECO:0000313" key="1">
    <source>
        <dbReference type="EMBL" id="OAB78750.1"/>
    </source>
</evidence>